<dbReference type="VEuPathDB" id="VectorBase:CSON011251"/>
<dbReference type="Pfam" id="PF00536">
    <property type="entry name" value="SAM_1"/>
    <property type="match status" value="1"/>
</dbReference>
<feature type="compositionally biased region" description="Low complexity" evidence="3">
    <location>
        <begin position="366"/>
        <end position="380"/>
    </location>
</feature>
<dbReference type="Gene3D" id="1.10.150.50">
    <property type="entry name" value="Transcription Factor, Ets-1"/>
    <property type="match status" value="2"/>
</dbReference>
<sequence>MNLDSANAFFQQYLANYRQQLPQPVTYQQTQQQEQIQLPNRNSRVDITITTNKYTLDDFNLDQNGDDASSLNGIGSIISGKDHVCGDDKQSNGSATSSNNSNGSKSGVNVINNDISKVTNNNDITTDLMSPFNEQEEWAKISEIMESFGSSLDGDKKDSENSSPKKLFETPLQKFLNKIGLIHVDPILVESGFDDVDYLHGVLTMDDMETIGIPDNDRSHLMESIKDLPLALTNYDHLKIREDAAKLAHDQSKSSQNGSNGTSMNGTCSVSPLTVEQWLADIKLEEYKDIFKSHLYTDMERVSKIWEIELQAVLEINKLGHRKRILYSVAERNKLLPPNLEEINGVDSSNDVMSDESPAKISNGTSHGSRSNSHSSSSSHSYRKSRPAPKPPIEIRAPDELLLGPSNCNMKTQWRHSASTLVSSSVKYEVFYLGSTVVKELRGTESTRKSIQKIKKGERLIATSNTNGGDDLLNPHQQFSKTRRPVCIAISHRGVQFIDIESQGTICEHEIRNINCACQDAEDLSHFAYITKDSENNTHYCHVFNVDSMSLATEIILTLGQAFEVAYQLALRDASSTTLALRSPSSAGILASKSK</sequence>
<accession>A0A336M8M0</accession>
<feature type="compositionally biased region" description="Polar residues" evidence="3">
    <location>
        <begin position="253"/>
        <end position="267"/>
    </location>
</feature>
<evidence type="ECO:0000256" key="1">
    <source>
        <dbReference type="ARBA" id="ARBA00022737"/>
    </source>
</evidence>
<dbReference type="InterPro" id="IPR001660">
    <property type="entry name" value="SAM"/>
</dbReference>
<protein>
    <submittedName>
        <fullName evidence="6">CSON011251 protein</fullName>
    </submittedName>
</protein>
<dbReference type="PROSITE" id="PS01179">
    <property type="entry name" value="PID"/>
    <property type="match status" value="1"/>
</dbReference>
<evidence type="ECO:0000259" key="5">
    <source>
        <dbReference type="PROSITE" id="PS50105"/>
    </source>
</evidence>
<dbReference type="SUPFAM" id="SSF50729">
    <property type="entry name" value="PH domain-like"/>
    <property type="match status" value="1"/>
</dbReference>
<gene>
    <name evidence="6" type="primary">CSON011251</name>
</gene>
<dbReference type="GO" id="GO:0005829">
    <property type="term" value="C:cytosol"/>
    <property type="evidence" value="ECO:0007669"/>
    <property type="project" value="TreeGrafter"/>
</dbReference>
<evidence type="ECO:0000259" key="4">
    <source>
        <dbReference type="PROSITE" id="PS01179"/>
    </source>
</evidence>
<proteinExistence type="predicted"/>
<name>A0A336M8M0_CULSO</name>
<dbReference type="PANTHER" id="PTHR24174:SF1">
    <property type="entry name" value="IP14385P"/>
    <property type="match status" value="1"/>
</dbReference>
<reference evidence="6" key="1">
    <citation type="submission" date="2018-07" db="EMBL/GenBank/DDBJ databases">
        <authorList>
            <person name="Quirk P.G."/>
            <person name="Krulwich T.A."/>
        </authorList>
    </citation>
    <scope>NUCLEOTIDE SEQUENCE</scope>
</reference>
<feature type="region of interest" description="Disordered" evidence="3">
    <location>
        <begin position="82"/>
        <end position="109"/>
    </location>
</feature>
<dbReference type="InterPro" id="IPR013761">
    <property type="entry name" value="SAM/pointed_sf"/>
</dbReference>
<feature type="domain" description="SAM" evidence="5">
    <location>
        <begin position="270"/>
        <end position="335"/>
    </location>
</feature>
<feature type="domain" description="PID" evidence="4">
    <location>
        <begin position="425"/>
        <end position="572"/>
    </location>
</feature>
<dbReference type="AlphaFoldDB" id="A0A336M8M0"/>
<dbReference type="Pfam" id="PF00640">
    <property type="entry name" value="PID"/>
    <property type="match status" value="1"/>
</dbReference>
<evidence type="ECO:0000256" key="3">
    <source>
        <dbReference type="SAM" id="MobiDB-lite"/>
    </source>
</evidence>
<dbReference type="InterPro" id="IPR011993">
    <property type="entry name" value="PH-like_dom_sf"/>
</dbReference>
<dbReference type="EMBL" id="UFQT01000484">
    <property type="protein sequence ID" value="SSX24697.1"/>
    <property type="molecule type" value="Genomic_DNA"/>
</dbReference>
<feature type="region of interest" description="Disordered" evidence="3">
    <location>
        <begin position="246"/>
        <end position="267"/>
    </location>
</feature>
<dbReference type="SUPFAM" id="SSF47769">
    <property type="entry name" value="SAM/Pointed domain"/>
    <property type="match status" value="2"/>
</dbReference>
<feature type="compositionally biased region" description="Low complexity" evidence="3">
    <location>
        <begin position="91"/>
        <end position="109"/>
    </location>
</feature>
<feature type="region of interest" description="Disordered" evidence="3">
    <location>
        <begin position="340"/>
        <end position="394"/>
    </location>
</feature>
<dbReference type="OMA" id="DEGACGK"/>
<evidence type="ECO:0000256" key="2">
    <source>
        <dbReference type="ARBA" id="ARBA00023043"/>
    </source>
</evidence>
<evidence type="ECO:0000313" key="6">
    <source>
        <dbReference type="EMBL" id="SSX24697.1"/>
    </source>
</evidence>
<dbReference type="PROSITE" id="PS50105">
    <property type="entry name" value="SAM_DOMAIN"/>
    <property type="match status" value="1"/>
</dbReference>
<dbReference type="SMART" id="SM00454">
    <property type="entry name" value="SAM"/>
    <property type="match status" value="2"/>
</dbReference>
<dbReference type="PANTHER" id="PTHR24174">
    <property type="entry name" value="ANKYRIN REPEAT AND STERILE ALPHA MOTIF DOMAIN-CONTAINING PROTEIN 1"/>
    <property type="match status" value="1"/>
</dbReference>
<organism evidence="6">
    <name type="scientific">Culicoides sonorensis</name>
    <name type="common">Biting midge</name>
    <dbReference type="NCBI Taxonomy" id="179676"/>
    <lineage>
        <taxon>Eukaryota</taxon>
        <taxon>Metazoa</taxon>
        <taxon>Ecdysozoa</taxon>
        <taxon>Arthropoda</taxon>
        <taxon>Hexapoda</taxon>
        <taxon>Insecta</taxon>
        <taxon>Pterygota</taxon>
        <taxon>Neoptera</taxon>
        <taxon>Endopterygota</taxon>
        <taxon>Diptera</taxon>
        <taxon>Nematocera</taxon>
        <taxon>Chironomoidea</taxon>
        <taxon>Ceratopogonidae</taxon>
        <taxon>Ceratopogoninae</taxon>
        <taxon>Culicoides</taxon>
        <taxon>Monoculicoides</taxon>
    </lineage>
</organism>
<dbReference type="InterPro" id="IPR006020">
    <property type="entry name" value="PTB/PI_dom"/>
</dbReference>
<dbReference type="InterPro" id="IPR033635">
    <property type="entry name" value="ANKS1/Caskin"/>
</dbReference>
<dbReference type="SMART" id="SM00462">
    <property type="entry name" value="PTB"/>
    <property type="match status" value="1"/>
</dbReference>
<keyword evidence="2" id="KW-0040">ANK repeat</keyword>
<dbReference type="Gene3D" id="2.30.29.30">
    <property type="entry name" value="Pleckstrin-homology domain (PH domain)/Phosphotyrosine-binding domain (PTB)"/>
    <property type="match status" value="1"/>
</dbReference>
<keyword evidence="1" id="KW-0677">Repeat</keyword>
<dbReference type="CDD" id="cd01274">
    <property type="entry name" value="PTB_Anks"/>
    <property type="match status" value="1"/>
</dbReference>